<keyword evidence="8 10" id="KW-0414">Isoprene biosynthesis</keyword>
<evidence type="ECO:0000256" key="1">
    <source>
        <dbReference type="ARBA" id="ARBA00009684"/>
    </source>
</evidence>
<comment type="catalytic activity">
    <reaction evidence="10">
        <text>4-CDP-2-C-methyl-D-erythritol + ATP = 4-CDP-2-C-methyl-D-erythritol 2-phosphate + ADP + H(+)</text>
        <dbReference type="Rhea" id="RHEA:18437"/>
        <dbReference type="ChEBI" id="CHEBI:15378"/>
        <dbReference type="ChEBI" id="CHEBI:30616"/>
        <dbReference type="ChEBI" id="CHEBI:57823"/>
        <dbReference type="ChEBI" id="CHEBI:57919"/>
        <dbReference type="ChEBI" id="CHEBI:456216"/>
        <dbReference type="EC" id="2.7.1.148"/>
    </reaction>
</comment>
<dbReference type="InterPro" id="IPR014721">
    <property type="entry name" value="Ribsml_uS5_D2-typ_fold_subgr"/>
</dbReference>
<dbReference type="GO" id="GO:0005524">
    <property type="term" value="F:ATP binding"/>
    <property type="evidence" value="ECO:0007669"/>
    <property type="project" value="UniProtKB-UniRule"/>
</dbReference>
<evidence type="ECO:0000256" key="2">
    <source>
        <dbReference type="ARBA" id="ARBA00012052"/>
    </source>
</evidence>
<evidence type="ECO:0000256" key="6">
    <source>
        <dbReference type="ARBA" id="ARBA00022777"/>
    </source>
</evidence>
<dbReference type="RefSeq" id="WP_111537143.1">
    <property type="nucleotide sequence ID" value="NZ_QKZL01000006.1"/>
</dbReference>
<dbReference type="Pfam" id="PF00288">
    <property type="entry name" value="GHMP_kinases_N"/>
    <property type="match status" value="1"/>
</dbReference>
<keyword evidence="14" id="KW-1185">Reference proteome</keyword>
<dbReference type="OrthoDB" id="9809438at2"/>
<protein>
    <recommendedName>
        <fullName evidence="3 10">4-diphosphocytidyl-2-C-methyl-D-erythritol kinase</fullName>
        <shortName evidence="10">CMK</shortName>
        <ecNumber evidence="2 10">2.7.1.148</ecNumber>
    </recommendedName>
    <alternativeName>
        <fullName evidence="9 10">4-(cytidine-5'-diphospho)-2-C-methyl-D-erythritol kinase</fullName>
    </alternativeName>
</protein>
<dbReference type="SUPFAM" id="SSF54211">
    <property type="entry name" value="Ribosomal protein S5 domain 2-like"/>
    <property type="match status" value="1"/>
</dbReference>
<reference evidence="13 14" key="1">
    <citation type="submission" date="2018-06" db="EMBL/GenBank/DDBJ databases">
        <title>Genomic Encyclopedia of Archaeal and Bacterial Type Strains, Phase II (KMG-II): from individual species to whole genera.</title>
        <authorList>
            <person name="Goeker M."/>
        </authorList>
    </citation>
    <scope>NUCLEOTIDE SEQUENCE [LARGE SCALE GENOMIC DNA]</scope>
    <source>
        <strain evidence="13 14">DSM 22009</strain>
    </source>
</reference>
<evidence type="ECO:0000313" key="14">
    <source>
        <dbReference type="Proteomes" id="UP000248916"/>
    </source>
</evidence>
<dbReference type="GO" id="GO:0016114">
    <property type="term" value="P:terpenoid biosynthetic process"/>
    <property type="evidence" value="ECO:0007669"/>
    <property type="project" value="UniProtKB-UniRule"/>
</dbReference>
<name>A0A2W7Q4K5_9RHOB</name>
<evidence type="ECO:0000259" key="12">
    <source>
        <dbReference type="Pfam" id="PF08544"/>
    </source>
</evidence>
<organism evidence="13 14">
    <name type="scientific">Palleronia aestuarii</name>
    <dbReference type="NCBI Taxonomy" id="568105"/>
    <lineage>
        <taxon>Bacteria</taxon>
        <taxon>Pseudomonadati</taxon>
        <taxon>Pseudomonadota</taxon>
        <taxon>Alphaproteobacteria</taxon>
        <taxon>Rhodobacterales</taxon>
        <taxon>Roseobacteraceae</taxon>
        <taxon>Palleronia</taxon>
    </lineage>
</organism>
<comment type="similarity">
    <text evidence="1 10">Belongs to the GHMP kinase family. IspE subfamily.</text>
</comment>
<comment type="caution">
    <text evidence="13">The sequence shown here is derived from an EMBL/GenBank/DDBJ whole genome shotgun (WGS) entry which is preliminary data.</text>
</comment>
<keyword evidence="6 10" id="KW-0418">Kinase</keyword>
<accession>A0A2W7Q4K5</accession>
<dbReference type="SUPFAM" id="SSF55060">
    <property type="entry name" value="GHMP Kinase, C-terminal domain"/>
    <property type="match status" value="1"/>
</dbReference>
<comment type="function">
    <text evidence="10">Catalyzes the phosphorylation of the position 2 hydroxy group of 4-diphosphocytidyl-2C-methyl-D-erythritol.</text>
</comment>
<dbReference type="PANTHER" id="PTHR43527:SF2">
    <property type="entry name" value="4-DIPHOSPHOCYTIDYL-2-C-METHYL-D-ERYTHRITOL KINASE, CHLOROPLASTIC"/>
    <property type="match status" value="1"/>
</dbReference>
<feature type="domain" description="GHMP kinase N-terminal" evidence="11">
    <location>
        <begin position="68"/>
        <end position="122"/>
    </location>
</feature>
<dbReference type="Pfam" id="PF08544">
    <property type="entry name" value="GHMP_kinases_C"/>
    <property type="match status" value="1"/>
</dbReference>
<evidence type="ECO:0000256" key="7">
    <source>
        <dbReference type="ARBA" id="ARBA00022840"/>
    </source>
</evidence>
<keyword evidence="4 10" id="KW-0808">Transferase</keyword>
<sequence>MTVEAFAPAKINLSLHVTGRRADGYHLLDSLVAFADIGDRIRLTPAAEWSLAVEGPMAPGVPTGEDNLCLKAARMMGGPPAAITLIKELPAAAGIGGGSADAAAVLRGLNALDERPLPAEPVALGADIPVCLRARAARMRGIGEQVEDVPSLPPLYACLVNPGVTVPTPDIFATLTQRENAPMPDIQECTEIEEFAVWLARQRNDLEGPARAIAPSIGVVLGLLAATSGCQLARMSGSGATCFGLYPSLPEAREAAAEIRAQRPNWWVAATPLG</sequence>
<evidence type="ECO:0000256" key="9">
    <source>
        <dbReference type="ARBA" id="ARBA00032554"/>
    </source>
</evidence>
<feature type="active site" evidence="10">
    <location>
        <position position="127"/>
    </location>
</feature>
<dbReference type="GO" id="GO:0050515">
    <property type="term" value="F:4-(cytidine 5'-diphospho)-2-C-methyl-D-erythritol kinase activity"/>
    <property type="evidence" value="ECO:0007669"/>
    <property type="project" value="UniProtKB-UniRule"/>
</dbReference>
<keyword evidence="5 10" id="KW-0547">Nucleotide-binding</keyword>
<proteinExistence type="inferred from homology"/>
<dbReference type="Gene3D" id="3.30.70.890">
    <property type="entry name" value="GHMP kinase, C-terminal domain"/>
    <property type="match status" value="1"/>
</dbReference>
<keyword evidence="7 10" id="KW-0067">ATP-binding</keyword>
<dbReference type="Gene3D" id="3.30.230.10">
    <property type="match status" value="1"/>
</dbReference>
<dbReference type="UniPathway" id="UPA00056">
    <property type="reaction ID" value="UER00094"/>
</dbReference>
<comment type="pathway">
    <text evidence="10">Isoprenoid biosynthesis; isopentenyl diphosphate biosynthesis via DXP pathway; isopentenyl diphosphate from 1-deoxy-D-xylulose 5-phosphate: step 3/6.</text>
</comment>
<dbReference type="HAMAP" id="MF_00061">
    <property type="entry name" value="IspE"/>
    <property type="match status" value="1"/>
</dbReference>
<evidence type="ECO:0000259" key="11">
    <source>
        <dbReference type="Pfam" id="PF00288"/>
    </source>
</evidence>
<evidence type="ECO:0000256" key="10">
    <source>
        <dbReference type="HAMAP-Rule" id="MF_00061"/>
    </source>
</evidence>
<dbReference type="InterPro" id="IPR004424">
    <property type="entry name" value="IspE"/>
</dbReference>
<feature type="domain" description="GHMP kinase C-terminal" evidence="12">
    <location>
        <begin position="200"/>
        <end position="262"/>
    </location>
</feature>
<feature type="active site" evidence="10">
    <location>
        <position position="10"/>
    </location>
</feature>
<dbReference type="NCBIfam" id="NF011202">
    <property type="entry name" value="PRK14608.1"/>
    <property type="match status" value="1"/>
</dbReference>
<dbReference type="InterPro" id="IPR006204">
    <property type="entry name" value="GHMP_kinase_N_dom"/>
</dbReference>
<evidence type="ECO:0000256" key="4">
    <source>
        <dbReference type="ARBA" id="ARBA00022679"/>
    </source>
</evidence>
<dbReference type="GO" id="GO:0019288">
    <property type="term" value="P:isopentenyl diphosphate biosynthetic process, methylerythritol 4-phosphate pathway"/>
    <property type="evidence" value="ECO:0007669"/>
    <property type="project" value="UniProtKB-UniRule"/>
</dbReference>
<dbReference type="InterPro" id="IPR020568">
    <property type="entry name" value="Ribosomal_Su5_D2-typ_SF"/>
</dbReference>
<dbReference type="InterPro" id="IPR036554">
    <property type="entry name" value="GHMP_kinase_C_sf"/>
</dbReference>
<dbReference type="AlphaFoldDB" id="A0A2W7Q4K5"/>
<dbReference type="NCBIfam" id="TIGR00154">
    <property type="entry name" value="ispE"/>
    <property type="match status" value="1"/>
</dbReference>
<dbReference type="Proteomes" id="UP000248916">
    <property type="component" value="Unassembled WGS sequence"/>
</dbReference>
<gene>
    <name evidence="10" type="primary">ispE</name>
    <name evidence="13" type="ORF">LX81_01991</name>
</gene>
<dbReference type="EMBL" id="QKZL01000006">
    <property type="protein sequence ID" value="PZX16619.1"/>
    <property type="molecule type" value="Genomic_DNA"/>
</dbReference>
<dbReference type="PIRSF" id="PIRSF010376">
    <property type="entry name" value="IspE"/>
    <property type="match status" value="1"/>
</dbReference>
<evidence type="ECO:0000313" key="13">
    <source>
        <dbReference type="EMBL" id="PZX16619.1"/>
    </source>
</evidence>
<evidence type="ECO:0000256" key="5">
    <source>
        <dbReference type="ARBA" id="ARBA00022741"/>
    </source>
</evidence>
<feature type="binding site" evidence="10">
    <location>
        <begin position="90"/>
        <end position="100"/>
    </location>
    <ligand>
        <name>ATP</name>
        <dbReference type="ChEBI" id="CHEBI:30616"/>
    </ligand>
</feature>
<dbReference type="EC" id="2.7.1.148" evidence="2 10"/>
<evidence type="ECO:0000256" key="8">
    <source>
        <dbReference type="ARBA" id="ARBA00023229"/>
    </source>
</evidence>
<dbReference type="InterPro" id="IPR013750">
    <property type="entry name" value="GHMP_kinase_C_dom"/>
</dbReference>
<dbReference type="PANTHER" id="PTHR43527">
    <property type="entry name" value="4-DIPHOSPHOCYTIDYL-2-C-METHYL-D-ERYTHRITOL KINASE, CHLOROPLASTIC"/>
    <property type="match status" value="1"/>
</dbReference>
<evidence type="ECO:0000256" key="3">
    <source>
        <dbReference type="ARBA" id="ARBA00017473"/>
    </source>
</evidence>